<gene>
    <name evidence="7" type="ORF">BD324DRAFT_627032</name>
</gene>
<dbReference type="AlphaFoldDB" id="A0A1Y1UFF8"/>
<dbReference type="EMBL" id="NBSH01000007">
    <property type="protein sequence ID" value="ORX36752.1"/>
    <property type="molecule type" value="Genomic_DNA"/>
</dbReference>
<dbReference type="InParanoid" id="A0A1Y1UFF8"/>
<keyword evidence="2" id="KW-0805">Transcription regulation</keyword>
<keyword evidence="3" id="KW-0804">Transcription</keyword>
<feature type="region of interest" description="Disordered" evidence="5">
    <location>
        <begin position="1"/>
        <end position="31"/>
    </location>
</feature>
<dbReference type="GO" id="GO:0031011">
    <property type="term" value="C:Ino80 complex"/>
    <property type="evidence" value="ECO:0007669"/>
    <property type="project" value="InterPro"/>
</dbReference>
<feature type="region of interest" description="Disordered" evidence="5">
    <location>
        <begin position="123"/>
        <end position="147"/>
    </location>
</feature>
<reference evidence="7 8" key="1">
    <citation type="submission" date="2017-03" db="EMBL/GenBank/DDBJ databases">
        <title>Widespread Adenine N6-methylation of Active Genes in Fungi.</title>
        <authorList>
            <consortium name="DOE Joint Genome Institute"/>
            <person name="Mondo S.J."/>
            <person name="Dannebaum R.O."/>
            <person name="Kuo R.C."/>
            <person name="Louie K.B."/>
            <person name="Bewick A.J."/>
            <person name="Labutti K."/>
            <person name="Haridas S."/>
            <person name="Kuo A."/>
            <person name="Salamov A."/>
            <person name="Ahrendt S.R."/>
            <person name="Lau R."/>
            <person name="Bowen B.P."/>
            <person name="Lipzen A."/>
            <person name="Sullivan W."/>
            <person name="Andreopoulos W.B."/>
            <person name="Clum A."/>
            <person name="Lindquist E."/>
            <person name="Daum C."/>
            <person name="Northen T.R."/>
            <person name="Ramamoorthy G."/>
            <person name="Schmitz R.J."/>
            <person name="Gryganskyi A."/>
            <person name="Culley D."/>
            <person name="Magnuson J."/>
            <person name="James T.Y."/>
            <person name="O'Malley M.A."/>
            <person name="Stajich J.E."/>
            <person name="Spatafora J.W."/>
            <person name="Visel A."/>
            <person name="Grigoriev I.V."/>
        </authorList>
    </citation>
    <scope>NUCLEOTIDE SEQUENCE [LARGE SCALE GENOMIC DNA]</scope>
    <source>
        <strain evidence="7 8">NRRL Y-17943</strain>
    </source>
</reference>
<dbReference type="InterPro" id="IPR013272">
    <property type="entry name" value="Vps72/YL1_C"/>
</dbReference>
<dbReference type="PANTHER" id="PTHR31200:SF1">
    <property type="entry name" value="INO80 COMPLEX SUBUNIT C"/>
    <property type="match status" value="1"/>
</dbReference>
<dbReference type="PANTHER" id="PTHR31200">
    <property type="entry name" value="INO80 COMPLEX SUBUNIT C"/>
    <property type="match status" value="1"/>
</dbReference>
<keyword evidence="4" id="KW-0539">Nucleus</keyword>
<comment type="subcellular location">
    <subcellularLocation>
        <location evidence="1">Nucleus</location>
    </subcellularLocation>
</comment>
<evidence type="ECO:0000256" key="5">
    <source>
        <dbReference type="SAM" id="MobiDB-lite"/>
    </source>
</evidence>
<accession>A0A1Y1UFF8</accession>
<dbReference type="GeneID" id="33557766"/>
<evidence type="ECO:0000313" key="8">
    <source>
        <dbReference type="Proteomes" id="UP000193218"/>
    </source>
</evidence>
<dbReference type="RefSeq" id="XP_021870821.1">
    <property type="nucleotide sequence ID" value="XM_022015957.1"/>
</dbReference>
<evidence type="ECO:0000256" key="3">
    <source>
        <dbReference type="ARBA" id="ARBA00023163"/>
    </source>
</evidence>
<organism evidence="7 8">
    <name type="scientific">Kockovaella imperatae</name>
    <dbReference type="NCBI Taxonomy" id="4999"/>
    <lineage>
        <taxon>Eukaryota</taxon>
        <taxon>Fungi</taxon>
        <taxon>Dikarya</taxon>
        <taxon>Basidiomycota</taxon>
        <taxon>Agaricomycotina</taxon>
        <taxon>Tremellomycetes</taxon>
        <taxon>Tremellales</taxon>
        <taxon>Cuniculitremaceae</taxon>
        <taxon>Kockovaella</taxon>
    </lineage>
</organism>
<evidence type="ECO:0000256" key="4">
    <source>
        <dbReference type="ARBA" id="ARBA00023242"/>
    </source>
</evidence>
<evidence type="ECO:0000259" key="6">
    <source>
        <dbReference type="SMART" id="SM00993"/>
    </source>
</evidence>
<evidence type="ECO:0000256" key="2">
    <source>
        <dbReference type="ARBA" id="ARBA00023015"/>
    </source>
</evidence>
<name>A0A1Y1UFF8_9TREE</name>
<dbReference type="GO" id="GO:0006338">
    <property type="term" value="P:chromatin remodeling"/>
    <property type="evidence" value="ECO:0007669"/>
    <property type="project" value="InterPro"/>
</dbReference>
<feature type="domain" description="Vps72/YL1 C-terminal" evidence="6">
    <location>
        <begin position="188"/>
        <end position="217"/>
    </location>
</feature>
<comment type="caution">
    <text evidence="7">The sequence shown here is derived from an EMBL/GenBank/DDBJ whole genome shotgun (WGS) entry which is preliminary data.</text>
</comment>
<dbReference type="OrthoDB" id="49520at2759"/>
<evidence type="ECO:0000313" key="7">
    <source>
        <dbReference type="EMBL" id="ORX36752.1"/>
    </source>
</evidence>
<dbReference type="Proteomes" id="UP000193218">
    <property type="component" value="Unassembled WGS sequence"/>
</dbReference>
<proteinExistence type="predicted"/>
<dbReference type="STRING" id="4999.A0A1Y1UFF8"/>
<dbReference type="InterPro" id="IPR029525">
    <property type="entry name" value="INO80C/Ies6"/>
</dbReference>
<dbReference type="Pfam" id="PF08265">
    <property type="entry name" value="YL1_C"/>
    <property type="match status" value="1"/>
</dbReference>
<protein>
    <recommendedName>
        <fullName evidence="6">Vps72/YL1 C-terminal domain-containing protein</fullName>
    </recommendedName>
</protein>
<dbReference type="SMART" id="SM00993">
    <property type="entry name" value="YL1_C"/>
    <property type="match status" value="1"/>
</dbReference>
<keyword evidence="8" id="KW-1185">Reference proteome</keyword>
<evidence type="ECO:0000256" key="1">
    <source>
        <dbReference type="ARBA" id="ARBA00004123"/>
    </source>
</evidence>
<sequence length="239" mass="25713">MPRVPPPSRSGPRKSNASTPGPGDDGLTLADKLNYYDTPRPFKSHTFISKLPARTASAATTGVKKNVKQILVLERERVSGGDGFLSAAQTAAKARGEVVELGTKKKKPKTELSKRGLNLKGRGSRISSVVGSGAGTPMTEDLESGQTTPVMDETMEEKVEMALDNGPRKEIITYHTPTAPPSLLPAKKYCDITGLHASYTDPRTKLRYKGLEVWNVVRNLGPGVDQAYLALRGAQTSLK</sequence>